<protein>
    <recommendedName>
        <fullName evidence="6">Ankyrin</fullName>
    </recommendedName>
</protein>
<dbReference type="EnsemblMetazoa" id="XM_020005801.1">
    <property type="protein sequence ID" value="XP_019861360.1"/>
    <property type="gene ID" value="LOC109589785"/>
</dbReference>
<dbReference type="AlphaFoldDB" id="A0AAN0JW09"/>
<keyword evidence="5" id="KW-1185">Reference proteome</keyword>
<dbReference type="RefSeq" id="XP_019861360.1">
    <property type="nucleotide sequence ID" value="XM_020005801.1"/>
</dbReference>
<reference evidence="5" key="1">
    <citation type="journal article" date="2010" name="Nature">
        <title>The Amphimedon queenslandica genome and the evolution of animal complexity.</title>
        <authorList>
            <person name="Srivastava M."/>
            <person name="Simakov O."/>
            <person name="Chapman J."/>
            <person name="Fahey B."/>
            <person name="Gauthier M.E."/>
            <person name="Mitros T."/>
            <person name="Richards G.S."/>
            <person name="Conaco C."/>
            <person name="Dacre M."/>
            <person name="Hellsten U."/>
            <person name="Larroux C."/>
            <person name="Putnam N.H."/>
            <person name="Stanke M."/>
            <person name="Adamska M."/>
            <person name="Darling A."/>
            <person name="Degnan S.M."/>
            <person name="Oakley T.H."/>
            <person name="Plachetzki D.C."/>
            <person name="Zhai Y."/>
            <person name="Adamski M."/>
            <person name="Calcino A."/>
            <person name="Cummins S.F."/>
            <person name="Goodstein D.M."/>
            <person name="Harris C."/>
            <person name="Jackson D.J."/>
            <person name="Leys S.P."/>
            <person name="Shu S."/>
            <person name="Woodcroft B.J."/>
            <person name="Vervoort M."/>
            <person name="Kosik K.S."/>
            <person name="Manning G."/>
            <person name="Degnan B.M."/>
            <person name="Rokhsar D.S."/>
        </authorList>
    </citation>
    <scope>NUCLEOTIDE SEQUENCE [LARGE SCALE GENOMIC DNA]</scope>
</reference>
<accession>A0AAN0JW09</accession>
<dbReference type="PROSITE" id="PS50088">
    <property type="entry name" value="ANK_REPEAT"/>
    <property type="match status" value="2"/>
</dbReference>
<dbReference type="GeneID" id="109589785"/>
<evidence type="ECO:0000313" key="5">
    <source>
        <dbReference type="Proteomes" id="UP000007879"/>
    </source>
</evidence>
<evidence type="ECO:0000256" key="3">
    <source>
        <dbReference type="PROSITE-ProRule" id="PRU00023"/>
    </source>
</evidence>
<feature type="repeat" description="ANK" evidence="3">
    <location>
        <begin position="60"/>
        <end position="82"/>
    </location>
</feature>
<dbReference type="InterPro" id="IPR002110">
    <property type="entry name" value="Ankyrin_rpt"/>
</dbReference>
<dbReference type="Pfam" id="PF12796">
    <property type="entry name" value="Ank_2"/>
    <property type="match status" value="1"/>
</dbReference>
<dbReference type="KEGG" id="aqu:109589785"/>
<keyword evidence="1" id="KW-0677">Repeat</keyword>
<name>A0AAN0JW09_AMPQE</name>
<dbReference type="Pfam" id="PF00023">
    <property type="entry name" value="Ank"/>
    <property type="match status" value="1"/>
</dbReference>
<dbReference type="SUPFAM" id="SSF48403">
    <property type="entry name" value="Ankyrin repeat"/>
    <property type="match status" value="1"/>
</dbReference>
<dbReference type="Proteomes" id="UP000007879">
    <property type="component" value="Unassembled WGS sequence"/>
</dbReference>
<feature type="repeat" description="ANK" evidence="3">
    <location>
        <begin position="6"/>
        <end position="28"/>
    </location>
</feature>
<dbReference type="PANTHER" id="PTHR24188">
    <property type="entry name" value="ANKYRIN REPEAT PROTEIN"/>
    <property type="match status" value="1"/>
</dbReference>
<dbReference type="PANTHER" id="PTHR24188:SF29">
    <property type="entry name" value="GH09064P"/>
    <property type="match status" value="1"/>
</dbReference>
<sequence length="106" mass="12066">MTPDKYGNTILHAAAREGSLDVMKYLINTHHYNLMTTNNRDIVKYLINECNSDIMATDEYGNTILHAAARQGLLDVMKYLINTHHYDPMTTNNRGETVLHCAVKNI</sequence>
<keyword evidence="2 3" id="KW-0040">ANK repeat</keyword>
<organism evidence="4 5">
    <name type="scientific">Amphimedon queenslandica</name>
    <name type="common">Sponge</name>
    <dbReference type="NCBI Taxonomy" id="400682"/>
    <lineage>
        <taxon>Eukaryota</taxon>
        <taxon>Metazoa</taxon>
        <taxon>Porifera</taxon>
        <taxon>Demospongiae</taxon>
        <taxon>Heteroscleromorpha</taxon>
        <taxon>Haplosclerida</taxon>
        <taxon>Niphatidae</taxon>
        <taxon>Amphimedon</taxon>
    </lineage>
</organism>
<proteinExistence type="predicted"/>
<evidence type="ECO:0000256" key="1">
    <source>
        <dbReference type="ARBA" id="ARBA00022737"/>
    </source>
</evidence>
<evidence type="ECO:0008006" key="6">
    <source>
        <dbReference type="Google" id="ProtNLM"/>
    </source>
</evidence>
<dbReference type="PROSITE" id="PS50297">
    <property type="entry name" value="ANK_REP_REGION"/>
    <property type="match status" value="2"/>
</dbReference>
<dbReference type="SMART" id="SM00248">
    <property type="entry name" value="ANK"/>
    <property type="match status" value="2"/>
</dbReference>
<evidence type="ECO:0000256" key="2">
    <source>
        <dbReference type="ARBA" id="ARBA00023043"/>
    </source>
</evidence>
<dbReference type="Gene3D" id="1.25.40.20">
    <property type="entry name" value="Ankyrin repeat-containing domain"/>
    <property type="match status" value="2"/>
</dbReference>
<evidence type="ECO:0000313" key="4">
    <source>
        <dbReference type="EnsemblMetazoa" id="XP_019861360.1"/>
    </source>
</evidence>
<dbReference type="InterPro" id="IPR036770">
    <property type="entry name" value="Ankyrin_rpt-contain_sf"/>
</dbReference>
<reference evidence="4" key="2">
    <citation type="submission" date="2024-06" db="UniProtKB">
        <authorList>
            <consortium name="EnsemblMetazoa"/>
        </authorList>
    </citation>
    <scope>IDENTIFICATION</scope>
</reference>